<dbReference type="Gene3D" id="3.10.10.10">
    <property type="entry name" value="HIV Type 1 Reverse Transcriptase, subunit A, domain 1"/>
    <property type="match status" value="1"/>
</dbReference>
<dbReference type="Proteomes" id="UP000257109">
    <property type="component" value="Unassembled WGS sequence"/>
</dbReference>
<dbReference type="InterPro" id="IPR043502">
    <property type="entry name" value="DNA/RNA_pol_sf"/>
</dbReference>
<dbReference type="SUPFAM" id="SSF56672">
    <property type="entry name" value="DNA/RNA polymerases"/>
    <property type="match status" value="1"/>
</dbReference>
<name>A0A371HQG4_MUCPR</name>
<dbReference type="PANTHER" id="PTHR33067:SF15">
    <property type="entry name" value="RNA-DIRECTED DNA POLYMERASE"/>
    <property type="match status" value="1"/>
</dbReference>
<dbReference type="AlphaFoldDB" id="A0A371HQG4"/>
<dbReference type="PANTHER" id="PTHR33067">
    <property type="entry name" value="RNA-DIRECTED DNA POLYMERASE-RELATED"/>
    <property type="match status" value="1"/>
</dbReference>
<dbReference type="InterPro" id="IPR021109">
    <property type="entry name" value="Peptidase_aspartic_dom_sf"/>
</dbReference>
<feature type="region of interest" description="Disordered" evidence="1">
    <location>
        <begin position="539"/>
        <end position="559"/>
    </location>
</feature>
<sequence>MCPTLQEDESENIESVGVLGGRHQFRRQPYLNRQFDNQKFWRQPYQPNPNQGQHVAPRFGPTEGMLVPNQANYQQQGPRYQSPTFHQQLQQLLPPQPNSPSIEDFVKQMSECNLEFQQNITTTIHDLKIQVGQLVNMVSQMQSGEELAWRGYEAVESYHSWPSPRLADAETEPGADSRLQQPAKSVSLLFPSQAISTKRSEINDDLLKLLRKVEINISLLNAIKQISKYANFLKELCVHSRKKMKGTVEMGGVVLTLVQHEDTRVGIQQILPKKCPNPCIFLVLCTISDRTFTNAMLDLRSSINVMSASIYKSLNLGDLEQIGMEIQLTNRSVVQPLNVQEDVLIQVNELIFLVDFYMLDMEDESSKEGSALILGRPFFMIAKTKIDVHAGTLSMEFGDTYVKFNIFEALKHPTKDHSIFSIDAINQFLVIIANNLNGEQEEKLLEVLKKHKKAISWTLADLPGINPSICMHKILLEEDARPIRHQQRRLNPTILDMVKKEVTKLLAAGIIYPISDSQWVNREIDRTLHRLRKVRSSVVTNSSSSNSASNSDNSVSTTNDSNFSEYINSDFNFGVKSEPMENNDRTLKELTTLDVMYQPWCIQYPQLEPAQSYELKFSLIHLLSKFHGLIGEDPYKHLKKFHVVCSILLGWSC</sequence>
<evidence type="ECO:0008006" key="4">
    <source>
        <dbReference type="Google" id="ProtNLM"/>
    </source>
</evidence>
<evidence type="ECO:0000313" key="2">
    <source>
        <dbReference type="EMBL" id="RDY04924.1"/>
    </source>
</evidence>
<feature type="non-terminal residue" evidence="2">
    <location>
        <position position="1"/>
    </location>
</feature>
<dbReference type="Gene3D" id="2.40.70.10">
    <property type="entry name" value="Acid Proteases"/>
    <property type="match status" value="1"/>
</dbReference>
<reference evidence="2" key="1">
    <citation type="submission" date="2018-05" db="EMBL/GenBank/DDBJ databases">
        <title>Draft genome of Mucuna pruriens seed.</title>
        <authorList>
            <person name="Nnadi N.E."/>
            <person name="Vos R."/>
            <person name="Hasami M.H."/>
            <person name="Devisetty U.K."/>
            <person name="Aguiy J.C."/>
        </authorList>
    </citation>
    <scope>NUCLEOTIDE SEQUENCE [LARGE SCALE GENOMIC DNA]</scope>
    <source>
        <strain evidence="2">JCA_2017</strain>
    </source>
</reference>
<organism evidence="2 3">
    <name type="scientific">Mucuna pruriens</name>
    <name type="common">Velvet bean</name>
    <name type="synonym">Dolichos pruriens</name>
    <dbReference type="NCBI Taxonomy" id="157652"/>
    <lineage>
        <taxon>Eukaryota</taxon>
        <taxon>Viridiplantae</taxon>
        <taxon>Streptophyta</taxon>
        <taxon>Embryophyta</taxon>
        <taxon>Tracheophyta</taxon>
        <taxon>Spermatophyta</taxon>
        <taxon>Magnoliopsida</taxon>
        <taxon>eudicotyledons</taxon>
        <taxon>Gunneridae</taxon>
        <taxon>Pentapetalae</taxon>
        <taxon>rosids</taxon>
        <taxon>fabids</taxon>
        <taxon>Fabales</taxon>
        <taxon>Fabaceae</taxon>
        <taxon>Papilionoideae</taxon>
        <taxon>50 kb inversion clade</taxon>
        <taxon>NPAAA clade</taxon>
        <taxon>indigoferoid/millettioid clade</taxon>
        <taxon>Phaseoleae</taxon>
        <taxon>Mucuna</taxon>
    </lineage>
</organism>
<dbReference type="OrthoDB" id="778454at2759"/>
<dbReference type="CDD" id="cd00303">
    <property type="entry name" value="retropepsin_like"/>
    <property type="match status" value="1"/>
</dbReference>
<keyword evidence="3" id="KW-1185">Reference proteome</keyword>
<evidence type="ECO:0000313" key="3">
    <source>
        <dbReference type="Proteomes" id="UP000257109"/>
    </source>
</evidence>
<accession>A0A371HQG4</accession>
<protein>
    <recommendedName>
        <fullName evidence="4">Reverse transcriptase domain-containing protein</fullName>
    </recommendedName>
</protein>
<evidence type="ECO:0000256" key="1">
    <source>
        <dbReference type="SAM" id="MobiDB-lite"/>
    </source>
</evidence>
<feature type="region of interest" description="Disordered" evidence="1">
    <location>
        <begin position="42"/>
        <end position="66"/>
    </location>
</feature>
<dbReference type="EMBL" id="QJKJ01001979">
    <property type="protein sequence ID" value="RDY04924.1"/>
    <property type="molecule type" value="Genomic_DNA"/>
</dbReference>
<proteinExistence type="predicted"/>
<comment type="caution">
    <text evidence="2">The sequence shown here is derived from an EMBL/GenBank/DDBJ whole genome shotgun (WGS) entry which is preliminary data.</text>
</comment>
<gene>
    <name evidence="2" type="ORF">CR513_11284</name>
</gene>